<keyword evidence="3" id="KW-0472">Membrane</keyword>
<dbReference type="GO" id="GO:0016020">
    <property type="term" value="C:membrane"/>
    <property type="evidence" value="ECO:0007669"/>
    <property type="project" value="UniProtKB-SubCell"/>
</dbReference>
<evidence type="ECO:0000256" key="2">
    <source>
        <dbReference type="SAM" id="MobiDB-lite"/>
    </source>
</evidence>
<dbReference type="EnsemblMetazoa" id="XM_038201589.1">
    <property type="protein sequence ID" value="XP_038057517.1"/>
    <property type="gene ID" value="LOC119729083"/>
</dbReference>
<feature type="domain" description="Major facilitator superfamily (MFS) profile" evidence="4">
    <location>
        <begin position="17"/>
        <end position="466"/>
    </location>
</feature>
<feature type="compositionally biased region" description="Basic and acidic residues" evidence="2">
    <location>
        <begin position="198"/>
        <end position="207"/>
    </location>
</feature>
<keyword evidence="3" id="KW-1133">Transmembrane helix</keyword>
<feature type="transmembrane region" description="Helical" evidence="3">
    <location>
        <begin position="52"/>
        <end position="71"/>
    </location>
</feature>
<feature type="transmembrane region" description="Helical" evidence="3">
    <location>
        <begin position="15"/>
        <end position="40"/>
    </location>
</feature>
<dbReference type="SUPFAM" id="SSF103473">
    <property type="entry name" value="MFS general substrate transporter"/>
    <property type="match status" value="1"/>
</dbReference>
<feature type="transmembrane region" description="Helical" evidence="3">
    <location>
        <begin position="408"/>
        <end position="431"/>
    </location>
</feature>
<dbReference type="InterPro" id="IPR020846">
    <property type="entry name" value="MFS_dom"/>
</dbReference>
<organism evidence="5 6">
    <name type="scientific">Patiria miniata</name>
    <name type="common">Bat star</name>
    <name type="synonym">Asterina miniata</name>
    <dbReference type="NCBI Taxonomy" id="46514"/>
    <lineage>
        <taxon>Eukaryota</taxon>
        <taxon>Metazoa</taxon>
        <taxon>Echinodermata</taxon>
        <taxon>Eleutherozoa</taxon>
        <taxon>Asterozoa</taxon>
        <taxon>Asteroidea</taxon>
        <taxon>Valvatacea</taxon>
        <taxon>Valvatida</taxon>
        <taxon>Asterinidae</taxon>
        <taxon>Patiria</taxon>
    </lineage>
</organism>
<dbReference type="InterPro" id="IPR036259">
    <property type="entry name" value="MFS_trans_sf"/>
</dbReference>
<feature type="transmembrane region" description="Helical" evidence="3">
    <location>
        <begin position="282"/>
        <end position="304"/>
    </location>
</feature>
<evidence type="ECO:0000313" key="5">
    <source>
        <dbReference type="EnsemblMetazoa" id="XP_038057517.1"/>
    </source>
</evidence>
<sequence length="488" mass="51785">MLSQMSSSESEARHWPILLAGFVVNCLTYGAASAIGVFYIEWFAEFPESAALIGWLSSSLLTMLLCVSPLAGALTRYFGVRPVAMAGALLSFPGILIASFATDVYVLIITLPFMAGIGFGMSYTGVMVIISEYFHQHFALAVGIATTGTGVGTVVLPIFFGYLIDRYGWRGALLVFSAVQANACLCAAIMRSPPRKTKTGEDGKKEVTGNYGSIGERRGIQGGSPYSHLVEDKDEDDDKIVSSSQVNSDPCSEAKTAKRIITERLMTLLDRTGISLFWTNRVFVTFLIISITDAPIYGITLPYLTALAESVGVPELQATTLISIIGVSYIIACLISGQLVDARVAGPACMFGSAVALASGALVLFAATASYPVFAVCASTIGLAAGVYIPMTSVMVRRIVGQERYPGGIGVVMVIVATGNMASAFIGGTLYDMTNSYSTAFVFAAVVSGLCAATVLGLHLLWTRLVPDDRWPTITTRSSNTEARNKGK</sequence>
<dbReference type="GeneID" id="119729083"/>
<dbReference type="AlphaFoldDB" id="A0A914A115"/>
<dbReference type="GO" id="GO:0008028">
    <property type="term" value="F:monocarboxylic acid transmembrane transporter activity"/>
    <property type="evidence" value="ECO:0007669"/>
    <property type="project" value="TreeGrafter"/>
</dbReference>
<dbReference type="OrthoDB" id="2213137at2759"/>
<name>A0A914A115_PATMI</name>
<feature type="transmembrane region" description="Helical" evidence="3">
    <location>
        <begin position="169"/>
        <end position="190"/>
    </location>
</feature>
<dbReference type="InterPro" id="IPR050327">
    <property type="entry name" value="Proton-linked_MCT"/>
</dbReference>
<keyword evidence="6" id="KW-1185">Reference proteome</keyword>
<proteinExistence type="predicted"/>
<feature type="transmembrane region" description="Helical" evidence="3">
    <location>
        <begin position="83"/>
        <end position="101"/>
    </location>
</feature>
<feature type="transmembrane region" description="Helical" evidence="3">
    <location>
        <begin position="138"/>
        <end position="163"/>
    </location>
</feature>
<dbReference type="InterPro" id="IPR011701">
    <property type="entry name" value="MFS"/>
</dbReference>
<dbReference type="RefSeq" id="XP_038057517.1">
    <property type="nucleotide sequence ID" value="XM_038201589.1"/>
</dbReference>
<evidence type="ECO:0000256" key="1">
    <source>
        <dbReference type="ARBA" id="ARBA00004141"/>
    </source>
</evidence>
<keyword evidence="3" id="KW-0812">Transmembrane</keyword>
<comment type="subcellular location">
    <subcellularLocation>
        <location evidence="1">Membrane</location>
        <topology evidence="1">Multi-pass membrane protein</topology>
    </subcellularLocation>
</comment>
<feature type="transmembrane region" description="Helical" evidence="3">
    <location>
        <begin position="348"/>
        <end position="367"/>
    </location>
</feature>
<dbReference type="Gene3D" id="1.20.1250.20">
    <property type="entry name" value="MFS general substrate transporter like domains"/>
    <property type="match status" value="2"/>
</dbReference>
<dbReference type="Proteomes" id="UP000887568">
    <property type="component" value="Unplaced"/>
</dbReference>
<dbReference type="PANTHER" id="PTHR11360">
    <property type="entry name" value="MONOCARBOXYLATE TRANSPORTER"/>
    <property type="match status" value="1"/>
</dbReference>
<protein>
    <recommendedName>
        <fullName evidence="4">Major facilitator superfamily (MFS) profile domain-containing protein</fullName>
    </recommendedName>
</protein>
<dbReference type="PROSITE" id="PS50850">
    <property type="entry name" value="MFS"/>
    <property type="match status" value="1"/>
</dbReference>
<dbReference type="PANTHER" id="PTHR11360:SF284">
    <property type="entry name" value="EG:103B4.3 PROTEIN-RELATED"/>
    <property type="match status" value="1"/>
</dbReference>
<dbReference type="Pfam" id="PF07690">
    <property type="entry name" value="MFS_1"/>
    <property type="match status" value="1"/>
</dbReference>
<feature type="region of interest" description="Disordered" evidence="2">
    <location>
        <begin position="194"/>
        <end position="228"/>
    </location>
</feature>
<evidence type="ECO:0000259" key="4">
    <source>
        <dbReference type="PROSITE" id="PS50850"/>
    </source>
</evidence>
<reference evidence="5" key="1">
    <citation type="submission" date="2022-11" db="UniProtKB">
        <authorList>
            <consortium name="EnsemblMetazoa"/>
        </authorList>
    </citation>
    <scope>IDENTIFICATION</scope>
</reference>
<feature type="transmembrane region" description="Helical" evidence="3">
    <location>
        <begin position="373"/>
        <end position="396"/>
    </location>
</feature>
<accession>A0A914A115</accession>
<evidence type="ECO:0000256" key="3">
    <source>
        <dbReference type="SAM" id="Phobius"/>
    </source>
</evidence>
<feature type="transmembrane region" description="Helical" evidence="3">
    <location>
        <begin position="437"/>
        <end position="462"/>
    </location>
</feature>
<feature type="transmembrane region" description="Helical" evidence="3">
    <location>
        <begin position="316"/>
        <end position="336"/>
    </location>
</feature>
<evidence type="ECO:0000313" key="6">
    <source>
        <dbReference type="Proteomes" id="UP000887568"/>
    </source>
</evidence>
<feature type="transmembrane region" description="Helical" evidence="3">
    <location>
        <begin position="107"/>
        <end position="131"/>
    </location>
</feature>